<accession>A0A2R6PXS6</accession>
<organism evidence="7 8">
    <name type="scientific">Actinidia chinensis var. chinensis</name>
    <name type="common">Chinese soft-hair kiwi</name>
    <dbReference type="NCBI Taxonomy" id="1590841"/>
    <lineage>
        <taxon>Eukaryota</taxon>
        <taxon>Viridiplantae</taxon>
        <taxon>Streptophyta</taxon>
        <taxon>Embryophyta</taxon>
        <taxon>Tracheophyta</taxon>
        <taxon>Spermatophyta</taxon>
        <taxon>Magnoliopsida</taxon>
        <taxon>eudicotyledons</taxon>
        <taxon>Gunneridae</taxon>
        <taxon>Pentapetalae</taxon>
        <taxon>asterids</taxon>
        <taxon>Ericales</taxon>
        <taxon>Actinidiaceae</taxon>
        <taxon>Actinidia</taxon>
    </lineage>
</organism>
<dbReference type="Gene3D" id="1.10.10.60">
    <property type="entry name" value="Homeodomain-like"/>
    <property type="match status" value="2"/>
</dbReference>
<dbReference type="GO" id="GO:0003677">
    <property type="term" value="F:DNA binding"/>
    <property type="evidence" value="ECO:0007669"/>
    <property type="project" value="UniProtKB-KW"/>
</dbReference>
<dbReference type="InterPro" id="IPR017930">
    <property type="entry name" value="Myb_dom"/>
</dbReference>
<evidence type="ECO:0000313" key="8">
    <source>
        <dbReference type="Proteomes" id="UP000241394"/>
    </source>
</evidence>
<keyword evidence="4" id="KW-0539">Nucleus</keyword>
<dbReference type="FunFam" id="1.10.10.60:FF:000349">
    <property type="entry name" value="Transcription factor MYB39"/>
    <property type="match status" value="1"/>
</dbReference>
<feature type="domain" description="Myb-like" evidence="5">
    <location>
        <begin position="8"/>
        <end position="60"/>
    </location>
</feature>
<evidence type="ECO:0000259" key="5">
    <source>
        <dbReference type="PROSITE" id="PS50090"/>
    </source>
</evidence>
<feature type="domain" description="HTH myb-type" evidence="6">
    <location>
        <begin position="8"/>
        <end position="60"/>
    </location>
</feature>
<dbReference type="InterPro" id="IPR015495">
    <property type="entry name" value="Myb_TF_plants"/>
</dbReference>
<dbReference type="SMART" id="SM00717">
    <property type="entry name" value="SANT"/>
    <property type="match status" value="2"/>
</dbReference>
<sequence length="332" mass="37591">MVRVPCEKNGVKKGPWTPEEDQKLLDYIHKFGYGNWRTLPKNAGLQRCGKSCRLRWTNYLRPDIKRGRFTLEEEQTIIHLHSTLGNKWSIIAARLPGRTDNEIKNYWNTHIKKRLLRMGIDPVTHSPRINLLNLASILTSSQIYLSTIFDTQPPITNPELLGLPTSLSPSHREYPYFVPQNVQENQIFSLQVQNQMPTLVESNQIQTLNQEIPICTTMCTPCGPLSSEAQVMEPNVKQFESNFTHFNNVIQDYLPLPDYGYYGSDQSTMGLPLCEESNFQANHDNNFSFAPVYSTLSSLSSTLLDSNSTLINGSTTTITEDGEEEAIAATTC</sequence>
<keyword evidence="8" id="KW-1185">Reference proteome</keyword>
<evidence type="ECO:0000256" key="1">
    <source>
        <dbReference type="ARBA" id="ARBA00004123"/>
    </source>
</evidence>
<proteinExistence type="predicted"/>
<reference evidence="7 8" key="1">
    <citation type="submission" date="2017-07" db="EMBL/GenBank/DDBJ databases">
        <title>An improved, manually edited Actinidia chinensis var. chinensis (kiwifruit) genome highlights the challenges associated with draft genomes and gene prediction in plants.</title>
        <authorList>
            <person name="Pilkington S."/>
            <person name="Crowhurst R."/>
            <person name="Hilario E."/>
            <person name="Nardozza S."/>
            <person name="Fraser L."/>
            <person name="Peng Y."/>
            <person name="Gunaseelan K."/>
            <person name="Simpson R."/>
            <person name="Tahir J."/>
            <person name="Deroles S."/>
            <person name="Templeton K."/>
            <person name="Luo Z."/>
            <person name="Davy M."/>
            <person name="Cheng C."/>
            <person name="Mcneilage M."/>
            <person name="Scaglione D."/>
            <person name="Liu Y."/>
            <person name="Zhang Q."/>
            <person name="Datson P."/>
            <person name="De Silva N."/>
            <person name="Gardiner S."/>
            <person name="Bassett H."/>
            <person name="Chagne D."/>
            <person name="Mccallum J."/>
            <person name="Dzierzon H."/>
            <person name="Deng C."/>
            <person name="Wang Y.-Y."/>
            <person name="Barron N."/>
            <person name="Manako K."/>
            <person name="Bowen J."/>
            <person name="Foster T."/>
            <person name="Erridge Z."/>
            <person name="Tiffin H."/>
            <person name="Waite C."/>
            <person name="Davies K."/>
            <person name="Grierson E."/>
            <person name="Laing W."/>
            <person name="Kirk R."/>
            <person name="Chen X."/>
            <person name="Wood M."/>
            <person name="Montefiori M."/>
            <person name="Brummell D."/>
            <person name="Schwinn K."/>
            <person name="Catanach A."/>
            <person name="Fullerton C."/>
            <person name="Li D."/>
            <person name="Meiyalaghan S."/>
            <person name="Nieuwenhuizen N."/>
            <person name="Read N."/>
            <person name="Prakash R."/>
            <person name="Hunter D."/>
            <person name="Zhang H."/>
            <person name="Mckenzie M."/>
            <person name="Knabel M."/>
            <person name="Harris A."/>
            <person name="Allan A."/>
            <person name="Chen A."/>
            <person name="Janssen B."/>
            <person name="Plunkett B."/>
            <person name="Dwamena C."/>
            <person name="Voogd C."/>
            <person name="Leif D."/>
            <person name="Lafferty D."/>
            <person name="Souleyre E."/>
            <person name="Varkonyi-Gasic E."/>
            <person name="Gambi F."/>
            <person name="Hanley J."/>
            <person name="Yao J.-L."/>
            <person name="Cheung J."/>
            <person name="David K."/>
            <person name="Warren B."/>
            <person name="Marsh K."/>
            <person name="Snowden K."/>
            <person name="Lin-Wang K."/>
            <person name="Brian L."/>
            <person name="Martinez-Sanchez M."/>
            <person name="Wang M."/>
            <person name="Ileperuma N."/>
            <person name="Macnee N."/>
            <person name="Campin R."/>
            <person name="Mcatee P."/>
            <person name="Drummond R."/>
            <person name="Espley R."/>
            <person name="Ireland H."/>
            <person name="Wu R."/>
            <person name="Atkinson R."/>
            <person name="Karunairetnam S."/>
            <person name="Bulley S."/>
            <person name="Chunkath S."/>
            <person name="Hanley Z."/>
            <person name="Storey R."/>
            <person name="Thrimawithana A."/>
            <person name="Thomson S."/>
            <person name="David C."/>
            <person name="Testolin R."/>
        </authorList>
    </citation>
    <scope>NUCLEOTIDE SEQUENCE [LARGE SCALE GENOMIC DNA]</scope>
    <source>
        <strain evidence="8">cv. Red5</strain>
        <tissue evidence="7">Young leaf</tissue>
    </source>
</reference>
<evidence type="ECO:0000259" key="6">
    <source>
        <dbReference type="PROSITE" id="PS51294"/>
    </source>
</evidence>
<dbReference type="InterPro" id="IPR001005">
    <property type="entry name" value="SANT/Myb"/>
</dbReference>
<dbReference type="SMR" id="A0A2R6PXS6"/>
<dbReference type="OrthoDB" id="2143914at2759"/>
<dbReference type="InterPro" id="IPR009057">
    <property type="entry name" value="Homeodomain-like_sf"/>
</dbReference>
<dbReference type="AlphaFoldDB" id="A0A2R6PXS6"/>
<dbReference type="Gramene" id="PSR98547">
    <property type="protein sequence ID" value="PSR98547"/>
    <property type="gene ID" value="CEY00_Acc25064"/>
</dbReference>
<dbReference type="Proteomes" id="UP000241394">
    <property type="component" value="Chromosome LG22"/>
</dbReference>
<name>A0A2R6PXS6_ACTCC</name>
<feature type="domain" description="HTH myb-type" evidence="6">
    <location>
        <begin position="61"/>
        <end position="115"/>
    </location>
</feature>
<evidence type="ECO:0000256" key="2">
    <source>
        <dbReference type="ARBA" id="ARBA00022737"/>
    </source>
</evidence>
<dbReference type="Pfam" id="PF00249">
    <property type="entry name" value="Myb_DNA-binding"/>
    <property type="match status" value="2"/>
</dbReference>
<dbReference type="PANTHER" id="PTHR47994:SF5">
    <property type="entry name" value="F14D16.11-RELATED"/>
    <property type="match status" value="1"/>
</dbReference>
<dbReference type="CDD" id="cd00167">
    <property type="entry name" value="SANT"/>
    <property type="match status" value="2"/>
</dbReference>
<protein>
    <submittedName>
        <fullName evidence="7">Transcription factor like</fullName>
    </submittedName>
</protein>
<feature type="domain" description="Myb-like" evidence="5">
    <location>
        <begin position="61"/>
        <end position="111"/>
    </location>
</feature>
<dbReference type="FunFam" id="1.10.10.60:FF:000001">
    <property type="entry name" value="MYB-related transcription factor"/>
    <property type="match status" value="1"/>
</dbReference>
<dbReference type="EMBL" id="NKQK01000022">
    <property type="protein sequence ID" value="PSR98547.1"/>
    <property type="molecule type" value="Genomic_DNA"/>
</dbReference>
<dbReference type="SUPFAM" id="SSF46689">
    <property type="entry name" value="Homeodomain-like"/>
    <property type="match status" value="1"/>
</dbReference>
<keyword evidence="2" id="KW-0677">Repeat</keyword>
<dbReference type="PROSITE" id="PS51294">
    <property type="entry name" value="HTH_MYB"/>
    <property type="match status" value="2"/>
</dbReference>
<evidence type="ECO:0000256" key="3">
    <source>
        <dbReference type="ARBA" id="ARBA00023125"/>
    </source>
</evidence>
<evidence type="ECO:0000313" key="7">
    <source>
        <dbReference type="EMBL" id="PSR98547.1"/>
    </source>
</evidence>
<dbReference type="PANTHER" id="PTHR47994">
    <property type="entry name" value="F14D16.11-RELATED"/>
    <property type="match status" value="1"/>
</dbReference>
<dbReference type="InParanoid" id="A0A2R6PXS6"/>
<dbReference type="OMA" id="QNDWIND"/>
<gene>
    <name evidence="7" type="ORF">CEY00_Acc25064</name>
</gene>
<comment type="subcellular location">
    <subcellularLocation>
        <location evidence="1">Nucleus</location>
    </subcellularLocation>
</comment>
<evidence type="ECO:0000256" key="4">
    <source>
        <dbReference type="ARBA" id="ARBA00023242"/>
    </source>
</evidence>
<dbReference type="GO" id="GO:0005634">
    <property type="term" value="C:nucleus"/>
    <property type="evidence" value="ECO:0007669"/>
    <property type="project" value="UniProtKB-SubCell"/>
</dbReference>
<comment type="caution">
    <text evidence="7">The sequence shown here is derived from an EMBL/GenBank/DDBJ whole genome shotgun (WGS) entry which is preliminary data.</text>
</comment>
<keyword evidence="3" id="KW-0238">DNA-binding</keyword>
<dbReference type="PROSITE" id="PS50090">
    <property type="entry name" value="MYB_LIKE"/>
    <property type="match status" value="2"/>
</dbReference>
<reference evidence="8" key="2">
    <citation type="journal article" date="2018" name="BMC Genomics">
        <title>A manually annotated Actinidia chinensis var. chinensis (kiwifruit) genome highlights the challenges associated with draft genomes and gene prediction in plants.</title>
        <authorList>
            <person name="Pilkington S.M."/>
            <person name="Crowhurst R."/>
            <person name="Hilario E."/>
            <person name="Nardozza S."/>
            <person name="Fraser L."/>
            <person name="Peng Y."/>
            <person name="Gunaseelan K."/>
            <person name="Simpson R."/>
            <person name="Tahir J."/>
            <person name="Deroles S.C."/>
            <person name="Templeton K."/>
            <person name="Luo Z."/>
            <person name="Davy M."/>
            <person name="Cheng C."/>
            <person name="McNeilage M."/>
            <person name="Scaglione D."/>
            <person name="Liu Y."/>
            <person name="Zhang Q."/>
            <person name="Datson P."/>
            <person name="De Silva N."/>
            <person name="Gardiner S.E."/>
            <person name="Bassett H."/>
            <person name="Chagne D."/>
            <person name="McCallum J."/>
            <person name="Dzierzon H."/>
            <person name="Deng C."/>
            <person name="Wang Y.Y."/>
            <person name="Barron L."/>
            <person name="Manako K."/>
            <person name="Bowen J."/>
            <person name="Foster T.M."/>
            <person name="Erridge Z.A."/>
            <person name="Tiffin H."/>
            <person name="Waite C.N."/>
            <person name="Davies K.M."/>
            <person name="Grierson E.P."/>
            <person name="Laing W.A."/>
            <person name="Kirk R."/>
            <person name="Chen X."/>
            <person name="Wood M."/>
            <person name="Montefiori M."/>
            <person name="Brummell D.A."/>
            <person name="Schwinn K.E."/>
            <person name="Catanach A."/>
            <person name="Fullerton C."/>
            <person name="Li D."/>
            <person name="Meiyalaghan S."/>
            <person name="Nieuwenhuizen N."/>
            <person name="Read N."/>
            <person name="Prakash R."/>
            <person name="Hunter D."/>
            <person name="Zhang H."/>
            <person name="McKenzie M."/>
            <person name="Knabel M."/>
            <person name="Harris A."/>
            <person name="Allan A.C."/>
            <person name="Gleave A."/>
            <person name="Chen A."/>
            <person name="Janssen B.J."/>
            <person name="Plunkett B."/>
            <person name="Ampomah-Dwamena C."/>
            <person name="Voogd C."/>
            <person name="Leif D."/>
            <person name="Lafferty D."/>
            <person name="Souleyre E.J.F."/>
            <person name="Varkonyi-Gasic E."/>
            <person name="Gambi F."/>
            <person name="Hanley J."/>
            <person name="Yao J.L."/>
            <person name="Cheung J."/>
            <person name="David K.M."/>
            <person name="Warren B."/>
            <person name="Marsh K."/>
            <person name="Snowden K.C."/>
            <person name="Lin-Wang K."/>
            <person name="Brian L."/>
            <person name="Martinez-Sanchez M."/>
            <person name="Wang M."/>
            <person name="Ileperuma N."/>
            <person name="Macnee N."/>
            <person name="Campin R."/>
            <person name="McAtee P."/>
            <person name="Drummond R.S.M."/>
            <person name="Espley R.V."/>
            <person name="Ireland H.S."/>
            <person name="Wu R."/>
            <person name="Atkinson R.G."/>
            <person name="Karunairetnam S."/>
            <person name="Bulley S."/>
            <person name="Chunkath S."/>
            <person name="Hanley Z."/>
            <person name="Storey R."/>
            <person name="Thrimawithana A.H."/>
            <person name="Thomson S."/>
            <person name="David C."/>
            <person name="Testolin R."/>
            <person name="Huang H."/>
            <person name="Hellens R.P."/>
            <person name="Schaffer R.J."/>
        </authorList>
    </citation>
    <scope>NUCLEOTIDE SEQUENCE [LARGE SCALE GENOMIC DNA]</scope>
    <source>
        <strain evidence="8">cv. Red5</strain>
    </source>
</reference>